<protein>
    <submittedName>
        <fullName evidence="1">Uncharacterized protein</fullName>
    </submittedName>
</protein>
<dbReference type="Gene3D" id="3.40.50.300">
    <property type="entry name" value="P-loop containing nucleotide triphosphate hydrolases"/>
    <property type="match status" value="1"/>
</dbReference>
<evidence type="ECO:0000313" key="1">
    <source>
        <dbReference type="EMBL" id="CAB4141067.1"/>
    </source>
</evidence>
<proteinExistence type="predicted"/>
<organism evidence="1">
    <name type="scientific">uncultured Caudovirales phage</name>
    <dbReference type="NCBI Taxonomy" id="2100421"/>
    <lineage>
        <taxon>Viruses</taxon>
        <taxon>Duplodnaviria</taxon>
        <taxon>Heunggongvirae</taxon>
        <taxon>Uroviricota</taxon>
        <taxon>Caudoviricetes</taxon>
        <taxon>Peduoviridae</taxon>
        <taxon>Maltschvirus</taxon>
        <taxon>Maltschvirus maltsch</taxon>
    </lineage>
</organism>
<sequence length="196" mass="21255">MMVRPAPGVVGFVGFKGAGKTTAAEAIMRAAPNGVIRVQVAGPLKAAVSALLGRSMPHAVWYADRLNRQDVKALPWREGSEATVRDVLETVGMALRDMDPGGQAALMATEAQRLMRLGFLVVVDDVNFTDEAQAILDLGGTLFYVPGPSGRGDIKHLSDYGVRETITQHARHLRTWDDGIARQVELGDFSPLYREE</sequence>
<gene>
    <name evidence="1" type="ORF">UFOVP411_39</name>
</gene>
<dbReference type="SUPFAM" id="SSF52540">
    <property type="entry name" value="P-loop containing nucleoside triphosphate hydrolases"/>
    <property type="match status" value="1"/>
</dbReference>
<accession>A0A6J5M6F7</accession>
<name>A0A6J5M6F7_9CAUD</name>
<reference evidence="1" key="1">
    <citation type="submission" date="2020-04" db="EMBL/GenBank/DDBJ databases">
        <authorList>
            <person name="Chiriac C."/>
            <person name="Salcher M."/>
            <person name="Ghai R."/>
            <person name="Kavagutti S V."/>
        </authorList>
    </citation>
    <scope>NUCLEOTIDE SEQUENCE</scope>
</reference>
<dbReference type="EMBL" id="LR796385">
    <property type="protein sequence ID" value="CAB4141067.1"/>
    <property type="molecule type" value="Genomic_DNA"/>
</dbReference>
<dbReference type="InterPro" id="IPR027417">
    <property type="entry name" value="P-loop_NTPase"/>
</dbReference>